<dbReference type="Gene3D" id="2.60.120.10">
    <property type="entry name" value="Jelly Rolls"/>
    <property type="match status" value="2"/>
</dbReference>
<dbReference type="PANTHER" id="PTHR43212:SF3">
    <property type="entry name" value="QUERCETIN 2,3-DIOXYGENASE"/>
    <property type="match status" value="1"/>
</dbReference>
<proteinExistence type="inferred from homology"/>
<feature type="domain" description="Quercetin 2,3-dioxygenase C-terminal cupin" evidence="4">
    <location>
        <begin position="149"/>
        <end position="234"/>
    </location>
</feature>
<dbReference type="Pfam" id="PF02678">
    <property type="entry name" value="Pirin"/>
    <property type="match status" value="1"/>
</dbReference>
<evidence type="ECO:0000256" key="2">
    <source>
        <dbReference type="RuleBase" id="RU003457"/>
    </source>
</evidence>
<dbReference type="InterPro" id="IPR012093">
    <property type="entry name" value="Pirin"/>
</dbReference>
<dbReference type="InterPro" id="IPR011051">
    <property type="entry name" value="RmlC_Cupin_sf"/>
</dbReference>
<dbReference type="InterPro" id="IPR003829">
    <property type="entry name" value="Pirin_N_dom"/>
</dbReference>
<dbReference type="CDD" id="cd02910">
    <property type="entry name" value="cupin_Yhhw_N"/>
    <property type="match status" value="1"/>
</dbReference>
<evidence type="ECO:0000313" key="6">
    <source>
        <dbReference type="Proteomes" id="UP000319578"/>
    </source>
</evidence>
<dbReference type="Proteomes" id="UP000319578">
    <property type="component" value="Unassembled WGS sequence"/>
</dbReference>
<feature type="domain" description="Pirin N-terminal" evidence="3">
    <location>
        <begin position="17"/>
        <end position="120"/>
    </location>
</feature>
<keyword evidence="6" id="KW-1185">Reference proteome</keyword>
<evidence type="ECO:0000259" key="3">
    <source>
        <dbReference type="Pfam" id="PF02678"/>
    </source>
</evidence>
<reference evidence="5 6" key="1">
    <citation type="submission" date="2019-06" db="EMBL/GenBank/DDBJ databases">
        <title>Whole genome shotgun sequence of Brevibacillus reuszeri NBRC 15719.</title>
        <authorList>
            <person name="Hosoyama A."/>
            <person name="Uohara A."/>
            <person name="Ohji S."/>
            <person name="Ichikawa N."/>
        </authorList>
    </citation>
    <scope>NUCLEOTIDE SEQUENCE [LARGE SCALE GENOMIC DNA]</scope>
    <source>
        <strain evidence="5 6">NBRC 15719</strain>
    </source>
</reference>
<organism evidence="5 6">
    <name type="scientific">Brevibacillus reuszeri</name>
    <dbReference type="NCBI Taxonomy" id="54915"/>
    <lineage>
        <taxon>Bacteria</taxon>
        <taxon>Bacillati</taxon>
        <taxon>Bacillota</taxon>
        <taxon>Bacilli</taxon>
        <taxon>Bacillales</taxon>
        <taxon>Paenibacillaceae</taxon>
        <taxon>Brevibacillus</taxon>
    </lineage>
</organism>
<dbReference type="SUPFAM" id="SSF51182">
    <property type="entry name" value="RmlC-like cupins"/>
    <property type="match status" value="1"/>
</dbReference>
<protein>
    <submittedName>
        <fullName evidence="5">Quercetin 2,3-dioxygenase</fullName>
    </submittedName>
</protein>
<evidence type="ECO:0000256" key="1">
    <source>
        <dbReference type="ARBA" id="ARBA00008416"/>
    </source>
</evidence>
<gene>
    <name evidence="5" type="ORF">BRE01_28960</name>
</gene>
<name>A0ABQ0TN42_9BACL</name>
<dbReference type="InterPro" id="IPR041602">
    <property type="entry name" value="Quercetinase_C"/>
</dbReference>
<dbReference type="PIRSF" id="PIRSF006232">
    <property type="entry name" value="Pirin"/>
    <property type="match status" value="1"/>
</dbReference>
<dbReference type="PANTHER" id="PTHR43212">
    <property type="entry name" value="QUERCETIN 2,3-DIOXYGENASE"/>
    <property type="match status" value="1"/>
</dbReference>
<sequence>MGMIQVYPSNLRYSVDLGWLRSHLSFSFGEYFDEKNTGFSVMRVCNDDEVIGGKGFGPHPHSDMEIVTVVLRGAIKHEDNLGNIEVTSAGEVQRMSAGSGIIHAEYNASETDELNFLQLWFMPSERGLNPSFETKRYDAQGMQNQLLPVVAPEGGEKVAAIHQDMTIYLSRLEPEKTLSFTQKEGRRTFLFVIEGTLFVNEQKLATRDSARIEKETSLTLAAAEDEAFFMLIDLP</sequence>
<evidence type="ECO:0000259" key="4">
    <source>
        <dbReference type="Pfam" id="PF17954"/>
    </source>
</evidence>
<dbReference type="Pfam" id="PF17954">
    <property type="entry name" value="Pirin_C_2"/>
    <property type="match status" value="1"/>
</dbReference>
<dbReference type="EMBL" id="BJON01000011">
    <property type="protein sequence ID" value="GED69194.1"/>
    <property type="molecule type" value="Genomic_DNA"/>
</dbReference>
<evidence type="ECO:0000313" key="5">
    <source>
        <dbReference type="EMBL" id="GED69194.1"/>
    </source>
</evidence>
<comment type="caution">
    <text evidence="5">The sequence shown here is derived from an EMBL/GenBank/DDBJ whole genome shotgun (WGS) entry which is preliminary data.</text>
</comment>
<comment type="similarity">
    <text evidence="1 2">Belongs to the pirin family.</text>
</comment>
<accession>A0ABQ0TN42</accession>
<dbReference type="InterPro" id="IPR014710">
    <property type="entry name" value="RmlC-like_jellyroll"/>
</dbReference>